<feature type="chain" id="PRO_5028916807" evidence="3">
    <location>
        <begin position="31"/>
        <end position="250"/>
    </location>
</feature>
<dbReference type="PANTHER" id="PTHR23268">
    <property type="entry name" value="T-CELL RECEPTOR BETA CHAIN"/>
    <property type="match status" value="1"/>
</dbReference>
<keyword evidence="5" id="KW-1185">Reference proteome</keyword>
<gene>
    <name evidence="6" type="primary">LOC118496958</name>
</gene>
<dbReference type="GeneID" id="118496958"/>
<reference evidence="6" key="1">
    <citation type="submission" date="2025-08" db="UniProtKB">
        <authorList>
            <consortium name="RefSeq"/>
        </authorList>
    </citation>
    <scope>IDENTIFICATION</scope>
    <source>
        <tissue evidence="6">Muscle</tissue>
    </source>
</reference>
<evidence type="ECO:0000313" key="5">
    <source>
        <dbReference type="Proteomes" id="UP000504628"/>
    </source>
</evidence>
<proteinExistence type="predicted"/>
<dbReference type="PANTHER" id="PTHR23268:SF46">
    <property type="entry name" value="IMMUNOGLOBULIN V-SET DOMAIN-CONTAINING PROTEIN"/>
    <property type="match status" value="1"/>
</dbReference>
<dbReference type="InParanoid" id="A0A7E6CGV3"/>
<organism evidence="5 6">
    <name type="scientific">Phyllostomus discolor</name>
    <name type="common">pale spear-nosed bat</name>
    <dbReference type="NCBI Taxonomy" id="89673"/>
    <lineage>
        <taxon>Eukaryota</taxon>
        <taxon>Metazoa</taxon>
        <taxon>Chordata</taxon>
        <taxon>Craniata</taxon>
        <taxon>Vertebrata</taxon>
        <taxon>Euteleostomi</taxon>
        <taxon>Mammalia</taxon>
        <taxon>Eutheria</taxon>
        <taxon>Laurasiatheria</taxon>
        <taxon>Chiroptera</taxon>
        <taxon>Yangochiroptera</taxon>
        <taxon>Phyllostomidae</taxon>
        <taxon>Phyllostominae</taxon>
        <taxon>Phyllostomus</taxon>
    </lineage>
</organism>
<dbReference type="InterPro" id="IPR013783">
    <property type="entry name" value="Ig-like_fold"/>
</dbReference>
<keyword evidence="2" id="KW-0391">Immunity</keyword>
<dbReference type="Pfam" id="PF07686">
    <property type="entry name" value="V-set"/>
    <property type="match status" value="1"/>
</dbReference>
<evidence type="ECO:0000313" key="6">
    <source>
        <dbReference type="RefSeq" id="XP_035866175.1"/>
    </source>
</evidence>
<evidence type="ECO:0000256" key="3">
    <source>
        <dbReference type="SAM" id="SignalP"/>
    </source>
</evidence>
<keyword evidence="1 3" id="KW-0732">Signal</keyword>
<evidence type="ECO:0000256" key="2">
    <source>
        <dbReference type="ARBA" id="ARBA00022859"/>
    </source>
</evidence>
<protein>
    <submittedName>
        <fullName evidence="6">LOW QUALITY PROTEIN: uncharacterized protein LOC118496958</fullName>
    </submittedName>
</protein>
<feature type="domain" description="Immunoglobulin V-set" evidence="4">
    <location>
        <begin position="37"/>
        <end position="125"/>
    </location>
</feature>
<dbReference type="SUPFAM" id="SSF48726">
    <property type="entry name" value="Immunoglobulin"/>
    <property type="match status" value="2"/>
</dbReference>
<dbReference type="OrthoDB" id="9803478at2759"/>
<dbReference type="InterPro" id="IPR050413">
    <property type="entry name" value="TCR_beta_variable"/>
</dbReference>
<dbReference type="Proteomes" id="UP000504628">
    <property type="component" value="Chromosome 10"/>
</dbReference>
<sequence>MATCHCSFPGPTMCLKLLCCVALCVWGAGSVDDEVTQSPRHLVKGKEQKARMECVPRKGHSYVYWYRRKLEGELTFLVYLQNDQVIERAEAVKERFSFRCPKDSPCSLEIQPTGPGDSAQFFCASSEYTVLAMPAPPSAQTCCAPRSGNQWSMQQAGEPWSPPSLYPVPLLASVSELRKDPVPATGQLGSLLRGPLSHLGAGPMAADIYMPPFRLAGAGGDVTLTCKQNLRYNAMYWYRQDPAQGLRLIY</sequence>
<name>A0A7E6CGV3_9CHIR</name>
<dbReference type="GO" id="GO:0007166">
    <property type="term" value="P:cell surface receptor signaling pathway"/>
    <property type="evidence" value="ECO:0007669"/>
    <property type="project" value="TreeGrafter"/>
</dbReference>
<dbReference type="KEGG" id="pdic:118496958"/>
<dbReference type="RefSeq" id="XP_035866175.1">
    <property type="nucleotide sequence ID" value="XM_036010282.1"/>
</dbReference>
<dbReference type="InterPro" id="IPR013106">
    <property type="entry name" value="Ig_V-set"/>
</dbReference>
<dbReference type="GO" id="GO:0002376">
    <property type="term" value="P:immune system process"/>
    <property type="evidence" value="ECO:0007669"/>
    <property type="project" value="UniProtKB-KW"/>
</dbReference>
<evidence type="ECO:0000256" key="1">
    <source>
        <dbReference type="ARBA" id="ARBA00022729"/>
    </source>
</evidence>
<evidence type="ECO:0000259" key="4">
    <source>
        <dbReference type="Pfam" id="PF07686"/>
    </source>
</evidence>
<dbReference type="Gene3D" id="2.60.40.10">
    <property type="entry name" value="Immunoglobulins"/>
    <property type="match status" value="2"/>
</dbReference>
<dbReference type="GO" id="GO:0005886">
    <property type="term" value="C:plasma membrane"/>
    <property type="evidence" value="ECO:0007669"/>
    <property type="project" value="TreeGrafter"/>
</dbReference>
<feature type="signal peptide" evidence="3">
    <location>
        <begin position="1"/>
        <end position="30"/>
    </location>
</feature>
<dbReference type="AlphaFoldDB" id="A0A7E6CGV3"/>
<dbReference type="FunCoup" id="A0A7E6CGV3">
    <property type="interactions" value="24"/>
</dbReference>
<accession>A0A7E6CGV3</accession>
<dbReference type="InterPro" id="IPR036179">
    <property type="entry name" value="Ig-like_dom_sf"/>
</dbReference>